<keyword evidence="3" id="KW-1185">Reference proteome</keyword>
<dbReference type="AlphaFoldDB" id="A0A433QRC7"/>
<sequence length="281" mass="30826">MPGDDVVHRSIRSCSYFHICPSSPRPLHTFNNSPSVGAATDLLSSRVDEIVAANDGKGDVFLHEGNPTQGESASQQGQRQYHVTHHPTTPPTSNSTIISRSSGYADGPPRMERLKLTFSSGVRVSALAMTGITFTLAERVWRARMSSSLRLQVGHWNVRKAGNGKVRRRNLGGKYRRRDREQSDEDNTGRDEVKQRVHPGIRDRATELGTALSIVVGLELFINVFDDGFKAAVVEKSVAGRCSNLLGATVQAITKSGGIDHAKVERHAILDQLYTNTNTNR</sequence>
<proteinExistence type="predicted"/>
<dbReference type="EMBL" id="RBNJ01002148">
    <property type="protein sequence ID" value="RUS32336.1"/>
    <property type="molecule type" value="Genomic_DNA"/>
</dbReference>
<comment type="caution">
    <text evidence="2">The sequence shown here is derived from an EMBL/GenBank/DDBJ whole genome shotgun (WGS) entry which is preliminary data.</text>
</comment>
<evidence type="ECO:0000313" key="3">
    <source>
        <dbReference type="Proteomes" id="UP000274822"/>
    </source>
</evidence>
<protein>
    <submittedName>
        <fullName evidence="2">Uncharacterized protein</fullName>
    </submittedName>
</protein>
<feature type="compositionally biased region" description="Basic residues" evidence="1">
    <location>
        <begin position="165"/>
        <end position="177"/>
    </location>
</feature>
<feature type="region of interest" description="Disordered" evidence="1">
    <location>
        <begin position="164"/>
        <end position="197"/>
    </location>
</feature>
<evidence type="ECO:0000313" key="2">
    <source>
        <dbReference type="EMBL" id="RUS32336.1"/>
    </source>
</evidence>
<name>A0A433QRC7_9FUNG</name>
<dbReference type="Proteomes" id="UP000274822">
    <property type="component" value="Unassembled WGS sequence"/>
</dbReference>
<accession>A0A433QRC7</accession>
<organism evidence="2 3">
    <name type="scientific">Jimgerdemannia flammicorona</name>
    <dbReference type="NCBI Taxonomy" id="994334"/>
    <lineage>
        <taxon>Eukaryota</taxon>
        <taxon>Fungi</taxon>
        <taxon>Fungi incertae sedis</taxon>
        <taxon>Mucoromycota</taxon>
        <taxon>Mucoromycotina</taxon>
        <taxon>Endogonomycetes</taxon>
        <taxon>Endogonales</taxon>
        <taxon>Endogonaceae</taxon>
        <taxon>Jimgerdemannia</taxon>
    </lineage>
</organism>
<reference evidence="2 3" key="1">
    <citation type="journal article" date="2018" name="New Phytol.">
        <title>Phylogenomics of Endogonaceae and evolution of mycorrhizas within Mucoromycota.</title>
        <authorList>
            <person name="Chang Y."/>
            <person name="Desiro A."/>
            <person name="Na H."/>
            <person name="Sandor L."/>
            <person name="Lipzen A."/>
            <person name="Clum A."/>
            <person name="Barry K."/>
            <person name="Grigoriev I.V."/>
            <person name="Martin F.M."/>
            <person name="Stajich J.E."/>
            <person name="Smith M.E."/>
            <person name="Bonito G."/>
            <person name="Spatafora J.W."/>
        </authorList>
    </citation>
    <scope>NUCLEOTIDE SEQUENCE [LARGE SCALE GENOMIC DNA]</scope>
    <source>
        <strain evidence="2 3">AD002</strain>
    </source>
</reference>
<feature type="compositionally biased region" description="Basic and acidic residues" evidence="1">
    <location>
        <begin position="187"/>
        <end position="197"/>
    </location>
</feature>
<gene>
    <name evidence="2" type="ORF">BC938DRAFT_475697</name>
</gene>
<evidence type="ECO:0000256" key="1">
    <source>
        <dbReference type="SAM" id="MobiDB-lite"/>
    </source>
</evidence>